<dbReference type="CDD" id="cd04301">
    <property type="entry name" value="NAT_SF"/>
    <property type="match status" value="1"/>
</dbReference>
<dbReference type="Pfam" id="PF00583">
    <property type="entry name" value="Acetyltransf_1"/>
    <property type="match status" value="1"/>
</dbReference>
<comment type="caution">
    <text evidence="4">The sequence shown here is derived from an EMBL/GenBank/DDBJ whole genome shotgun (WGS) entry which is preliminary data.</text>
</comment>
<protein>
    <submittedName>
        <fullName evidence="4">GNAT family acetyltransferase</fullName>
    </submittedName>
</protein>
<dbReference type="PROSITE" id="PS51186">
    <property type="entry name" value="GNAT"/>
    <property type="match status" value="1"/>
</dbReference>
<dbReference type="SUPFAM" id="SSF55729">
    <property type="entry name" value="Acyl-CoA N-acyltransferases (Nat)"/>
    <property type="match status" value="1"/>
</dbReference>
<dbReference type="InterPro" id="IPR050832">
    <property type="entry name" value="Bact_Acetyltransf"/>
</dbReference>
<keyword evidence="2" id="KW-0012">Acyltransferase</keyword>
<dbReference type="EMBL" id="PVMZ01000004">
    <property type="protein sequence ID" value="PRX22945.1"/>
    <property type="molecule type" value="Genomic_DNA"/>
</dbReference>
<evidence type="ECO:0000313" key="4">
    <source>
        <dbReference type="EMBL" id="PRX22945.1"/>
    </source>
</evidence>
<organism evidence="4 5">
    <name type="scientific">Actinoplanes italicus</name>
    <dbReference type="NCBI Taxonomy" id="113567"/>
    <lineage>
        <taxon>Bacteria</taxon>
        <taxon>Bacillati</taxon>
        <taxon>Actinomycetota</taxon>
        <taxon>Actinomycetes</taxon>
        <taxon>Micromonosporales</taxon>
        <taxon>Micromonosporaceae</taxon>
        <taxon>Actinoplanes</taxon>
    </lineage>
</organism>
<evidence type="ECO:0000313" key="5">
    <source>
        <dbReference type="Proteomes" id="UP000239415"/>
    </source>
</evidence>
<proteinExistence type="predicted"/>
<reference evidence="4 5" key="1">
    <citation type="submission" date="2018-03" db="EMBL/GenBank/DDBJ databases">
        <title>Genomic Encyclopedia of Archaeal and Bacterial Type Strains, Phase II (KMG-II): from individual species to whole genera.</title>
        <authorList>
            <person name="Goeker M."/>
        </authorList>
    </citation>
    <scope>NUCLEOTIDE SEQUENCE [LARGE SCALE GENOMIC DNA]</scope>
    <source>
        <strain evidence="4 5">DSM 43146</strain>
    </source>
</reference>
<dbReference type="AlphaFoldDB" id="A0A2T0KHP2"/>
<dbReference type="InterPro" id="IPR000182">
    <property type="entry name" value="GNAT_dom"/>
</dbReference>
<sequence>MTTIVPVTPDHPAFDQVAALFDDYRVHYGRPASPEATRSWLYAQLVQHRLSASALVREGRVCGFITFAVLPASLMLGAVWSIRDLYVAPPHRRAGVAKALLVHVVHDARAAGALRVSLQTETGNAAALELYTSMGFQRVTGLELLNLIT</sequence>
<keyword evidence="1 4" id="KW-0808">Transferase</keyword>
<dbReference type="RefSeq" id="WP_170153831.1">
    <property type="nucleotide sequence ID" value="NZ_BOMO01000022.1"/>
</dbReference>
<evidence type="ECO:0000256" key="2">
    <source>
        <dbReference type="ARBA" id="ARBA00023315"/>
    </source>
</evidence>
<dbReference type="PANTHER" id="PTHR43877:SF2">
    <property type="entry name" value="AMINOALKYLPHOSPHONATE N-ACETYLTRANSFERASE-RELATED"/>
    <property type="match status" value="1"/>
</dbReference>
<feature type="domain" description="N-acetyltransferase" evidence="3">
    <location>
        <begin position="2"/>
        <end position="149"/>
    </location>
</feature>
<gene>
    <name evidence="4" type="ORF">CLV67_104473</name>
</gene>
<name>A0A2T0KHP2_9ACTN</name>
<dbReference type="Proteomes" id="UP000239415">
    <property type="component" value="Unassembled WGS sequence"/>
</dbReference>
<evidence type="ECO:0000259" key="3">
    <source>
        <dbReference type="PROSITE" id="PS51186"/>
    </source>
</evidence>
<accession>A0A2T0KHP2</accession>
<dbReference type="InterPro" id="IPR016181">
    <property type="entry name" value="Acyl_CoA_acyltransferase"/>
</dbReference>
<keyword evidence="5" id="KW-1185">Reference proteome</keyword>
<evidence type="ECO:0000256" key="1">
    <source>
        <dbReference type="ARBA" id="ARBA00022679"/>
    </source>
</evidence>
<dbReference type="GO" id="GO:0016747">
    <property type="term" value="F:acyltransferase activity, transferring groups other than amino-acyl groups"/>
    <property type="evidence" value="ECO:0007669"/>
    <property type="project" value="InterPro"/>
</dbReference>
<dbReference type="Gene3D" id="3.40.630.30">
    <property type="match status" value="1"/>
</dbReference>
<dbReference type="PANTHER" id="PTHR43877">
    <property type="entry name" value="AMINOALKYLPHOSPHONATE N-ACETYLTRANSFERASE-RELATED-RELATED"/>
    <property type="match status" value="1"/>
</dbReference>